<feature type="region of interest" description="Disordered" evidence="1">
    <location>
        <begin position="88"/>
        <end position="108"/>
    </location>
</feature>
<keyword evidence="2" id="KW-1133">Transmembrane helix</keyword>
<name>A0A6C0KSX7_9ZZZZ</name>
<organism evidence="3">
    <name type="scientific">viral metagenome</name>
    <dbReference type="NCBI Taxonomy" id="1070528"/>
    <lineage>
        <taxon>unclassified sequences</taxon>
        <taxon>metagenomes</taxon>
        <taxon>organismal metagenomes</taxon>
    </lineage>
</organism>
<dbReference type="AlphaFoldDB" id="A0A6C0KSX7"/>
<evidence type="ECO:0000256" key="2">
    <source>
        <dbReference type="SAM" id="Phobius"/>
    </source>
</evidence>
<sequence>MKYLLSIVNGFIVGILVAICILYVFKIKTPYPAWLLKTFEKPWILLLLFILGVIFLNYNKEAGALIIIISIALFIDRFLFARPLDTSDKPKTKKAPISNKEIPKNSSTIDPEMEDHGVTLLPLTNTPPGSVPPSSGMYLPLDEIYANERGLTTYKDKLLIQSNKFHENLSPDFGSNYILTNDDYASVSDH</sequence>
<feature type="transmembrane region" description="Helical" evidence="2">
    <location>
        <begin position="6"/>
        <end position="26"/>
    </location>
</feature>
<dbReference type="EMBL" id="MN740978">
    <property type="protein sequence ID" value="QHU21072.1"/>
    <property type="molecule type" value="Genomic_DNA"/>
</dbReference>
<reference evidence="3" key="1">
    <citation type="journal article" date="2020" name="Nature">
        <title>Giant virus diversity and host interactions through global metagenomics.</title>
        <authorList>
            <person name="Schulz F."/>
            <person name="Roux S."/>
            <person name="Paez-Espino D."/>
            <person name="Jungbluth S."/>
            <person name="Walsh D.A."/>
            <person name="Denef V.J."/>
            <person name="McMahon K.D."/>
            <person name="Konstantinidis K.T."/>
            <person name="Eloe-Fadrosh E.A."/>
            <person name="Kyrpides N.C."/>
            <person name="Woyke T."/>
        </authorList>
    </citation>
    <scope>NUCLEOTIDE SEQUENCE</scope>
    <source>
        <strain evidence="3">GVMAG-S-3300013094-100</strain>
    </source>
</reference>
<protein>
    <submittedName>
        <fullName evidence="3">Uncharacterized protein</fullName>
    </submittedName>
</protein>
<proteinExistence type="predicted"/>
<keyword evidence="2" id="KW-0472">Membrane</keyword>
<feature type="transmembrane region" description="Helical" evidence="2">
    <location>
        <begin position="62"/>
        <end position="80"/>
    </location>
</feature>
<feature type="transmembrane region" description="Helical" evidence="2">
    <location>
        <begin position="38"/>
        <end position="56"/>
    </location>
</feature>
<evidence type="ECO:0000256" key="1">
    <source>
        <dbReference type="SAM" id="MobiDB-lite"/>
    </source>
</evidence>
<accession>A0A6C0KSX7</accession>
<evidence type="ECO:0000313" key="3">
    <source>
        <dbReference type="EMBL" id="QHU21072.1"/>
    </source>
</evidence>
<keyword evidence="2" id="KW-0812">Transmembrane</keyword>